<proteinExistence type="predicted"/>
<keyword evidence="3" id="KW-1185">Reference proteome</keyword>
<evidence type="ECO:0000313" key="2">
    <source>
        <dbReference type="EMBL" id="KAJ1185040.1"/>
    </source>
</evidence>
<accession>A0AAV7U981</accession>
<comment type="caution">
    <text evidence="2">The sequence shown here is derived from an EMBL/GenBank/DDBJ whole genome shotgun (WGS) entry which is preliminary data.</text>
</comment>
<reference evidence="2" key="1">
    <citation type="journal article" date="2022" name="bioRxiv">
        <title>Sequencing and chromosome-scale assembly of the giantPleurodeles waltlgenome.</title>
        <authorList>
            <person name="Brown T."/>
            <person name="Elewa A."/>
            <person name="Iarovenko S."/>
            <person name="Subramanian E."/>
            <person name="Araus A.J."/>
            <person name="Petzold A."/>
            <person name="Susuki M."/>
            <person name="Suzuki K.-i.T."/>
            <person name="Hayashi T."/>
            <person name="Toyoda A."/>
            <person name="Oliveira C."/>
            <person name="Osipova E."/>
            <person name="Leigh N.D."/>
            <person name="Simon A."/>
            <person name="Yun M.H."/>
        </authorList>
    </citation>
    <scope>NUCLEOTIDE SEQUENCE</scope>
    <source>
        <strain evidence="2">20211129_DDA</strain>
        <tissue evidence="2">Liver</tissue>
    </source>
</reference>
<protein>
    <submittedName>
        <fullName evidence="2">Uncharacterized protein</fullName>
    </submittedName>
</protein>
<organism evidence="2 3">
    <name type="scientific">Pleurodeles waltl</name>
    <name type="common">Iberian ribbed newt</name>
    <dbReference type="NCBI Taxonomy" id="8319"/>
    <lineage>
        <taxon>Eukaryota</taxon>
        <taxon>Metazoa</taxon>
        <taxon>Chordata</taxon>
        <taxon>Craniata</taxon>
        <taxon>Vertebrata</taxon>
        <taxon>Euteleostomi</taxon>
        <taxon>Amphibia</taxon>
        <taxon>Batrachia</taxon>
        <taxon>Caudata</taxon>
        <taxon>Salamandroidea</taxon>
        <taxon>Salamandridae</taxon>
        <taxon>Pleurodelinae</taxon>
        <taxon>Pleurodeles</taxon>
    </lineage>
</organism>
<name>A0AAV7U981_PLEWA</name>
<evidence type="ECO:0000313" key="3">
    <source>
        <dbReference type="Proteomes" id="UP001066276"/>
    </source>
</evidence>
<dbReference type="AlphaFoldDB" id="A0AAV7U981"/>
<evidence type="ECO:0000256" key="1">
    <source>
        <dbReference type="SAM" id="MobiDB-lite"/>
    </source>
</evidence>
<sequence length="160" mass="18502">MQLQKKRVRSCSTLQDTHAPVPVCLFRKSVSARDGTQLQRKRERSHQSQNQAIENDACQLHAQRTARMKMLAGRQHSWEHRVPLLSASLKLNRVREAVARVSFWGIKMKSWVGNVAEEVGSTNGLVDQMQIDTSMKKEVQKWYWLMLDIVDGEFNLLEEN</sequence>
<feature type="region of interest" description="Disordered" evidence="1">
    <location>
        <begin position="35"/>
        <end position="55"/>
    </location>
</feature>
<dbReference type="EMBL" id="JANPWB010000005">
    <property type="protein sequence ID" value="KAJ1185040.1"/>
    <property type="molecule type" value="Genomic_DNA"/>
</dbReference>
<gene>
    <name evidence="2" type="ORF">NDU88_001836</name>
</gene>
<dbReference type="Proteomes" id="UP001066276">
    <property type="component" value="Chromosome 3_1"/>
</dbReference>